<comment type="caution">
    <text evidence="11">The sequence shown here is derived from an EMBL/GenBank/DDBJ whole genome shotgun (WGS) entry which is preliminary data.</text>
</comment>
<keyword evidence="3 10" id="KW-0436">Ligase</keyword>
<dbReference type="GO" id="GO:0005524">
    <property type="term" value="F:ATP binding"/>
    <property type="evidence" value="ECO:0007669"/>
    <property type="project" value="UniProtKB-KW"/>
</dbReference>
<evidence type="ECO:0000256" key="8">
    <source>
        <dbReference type="ARBA" id="ARBA00049929"/>
    </source>
</evidence>
<evidence type="ECO:0000256" key="6">
    <source>
        <dbReference type="ARBA" id="ARBA00022917"/>
    </source>
</evidence>
<evidence type="ECO:0000256" key="4">
    <source>
        <dbReference type="ARBA" id="ARBA00022741"/>
    </source>
</evidence>
<dbReference type="PANTHER" id="PTHR43766:SF1">
    <property type="entry name" value="TRYPTOPHAN--TRNA LIGASE, MITOCHONDRIAL"/>
    <property type="match status" value="1"/>
</dbReference>
<dbReference type="PRINTS" id="PR01039">
    <property type="entry name" value="TRNASYNTHTRP"/>
</dbReference>
<dbReference type="InterPro" id="IPR002305">
    <property type="entry name" value="aa-tRNA-synth_Ic"/>
</dbReference>
<dbReference type="Proteomes" id="UP000231071">
    <property type="component" value="Unassembled WGS sequence"/>
</dbReference>
<evidence type="ECO:0000256" key="7">
    <source>
        <dbReference type="ARBA" id="ARBA00023146"/>
    </source>
</evidence>
<comment type="catalytic activity">
    <reaction evidence="8">
        <text>tRNA(Trp) + L-tryptophan + ATP = L-tryptophyl-tRNA(Trp) + AMP + diphosphate + H(+)</text>
        <dbReference type="Rhea" id="RHEA:24080"/>
        <dbReference type="Rhea" id="RHEA-COMP:9671"/>
        <dbReference type="Rhea" id="RHEA-COMP:9705"/>
        <dbReference type="ChEBI" id="CHEBI:15378"/>
        <dbReference type="ChEBI" id="CHEBI:30616"/>
        <dbReference type="ChEBI" id="CHEBI:33019"/>
        <dbReference type="ChEBI" id="CHEBI:57912"/>
        <dbReference type="ChEBI" id="CHEBI:78442"/>
        <dbReference type="ChEBI" id="CHEBI:78535"/>
        <dbReference type="ChEBI" id="CHEBI:456215"/>
        <dbReference type="EC" id="6.1.1.2"/>
    </reaction>
</comment>
<gene>
    <name evidence="11" type="primary">trpS</name>
    <name evidence="11" type="ORF">COY09_02890</name>
</gene>
<dbReference type="PANTHER" id="PTHR43766">
    <property type="entry name" value="TRYPTOPHAN--TRNA LIGASE, MITOCHONDRIAL"/>
    <property type="match status" value="1"/>
</dbReference>
<dbReference type="EC" id="6.1.1.2" evidence="2 9"/>
<evidence type="ECO:0000313" key="11">
    <source>
        <dbReference type="EMBL" id="PIZ70487.1"/>
    </source>
</evidence>
<reference evidence="12" key="1">
    <citation type="submission" date="2017-09" db="EMBL/GenBank/DDBJ databases">
        <title>Depth-based differentiation of microbial function through sediment-hosted aquifers and enrichment of novel symbionts in the deep terrestrial subsurface.</title>
        <authorList>
            <person name="Probst A.J."/>
            <person name="Ladd B."/>
            <person name="Jarett J.K."/>
            <person name="Geller-Mcgrath D.E."/>
            <person name="Sieber C.M.K."/>
            <person name="Emerson J.B."/>
            <person name="Anantharaman K."/>
            <person name="Thomas B.C."/>
            <person name="Malmstrom R."/>
            <person name="Stieglmeier M."/>
            <person name="Klingl A."/>
            <person name="Woyke T."/>
            <person name="Ryan C.M."/>
            <person name="Banfield J.F."/>
        </authorList>
    </citation>
    <scope>NUCLEOTIDE SEQUENCE [LARGE SCALE GENOMIC DNA]</scope>
</reference>
<dbReference type="InterPro" id="IPR050203">
    <property type="entry name" value="Trp-tRNA_synthetase"/>
</dbReference>
<dbReference type="InterPro" id="IPR002306">
    <property type="entry name" value="Trp-tRNA-ligase"/>
</dbReference>
<sequence>MSKISMKKRILTGDRPTGSLHIGHYVGSLENRVRLQDEYECFFIIADYQVLTDHLRETEKISKNILEIAIDWLSVGMDPQKSAFFVQSKIPEIAELTMYFSMLVTIPRLQRNPTVKEEVRATRLGKTEMTYGFLGYPVSQAADILSVRADLVPAGADQQAHVEQTRDIAQSFNKTFGRVFPMPKALLGEFPRLSGIDGQKMSKSRNNAIFLKDSPDEVARKVMKIYTDPTRIHATDPGHIRGNIAFAYLDAFDKDGAEVRDLKEKYRKGKIGDVAVKQRLIEVLNKFLDPIRERRRELESNPNLVRKAIISGTHRTQKEAAETLKLVRNAMHFDYDEIFSG</sequence>
<keyword evidence="4 10" id="KW-0547">Nucleotide-binding</keyword>
<dbReference type="InterPro" id="IPR001412">
    <property type="entry name" value="aa-tRNA-synth_I_CS"/>
</dbReference>
<dbReference type="InterPro" id="IPR014729">
    <property type="entry name" value="Rossmann-like_a/b/a_fold"/>
</dbReference>
<dbReference type="FunFam" id="1.10.240.10:FF:000005">
    <property type="entry name" value="Tryptophan--tRNA ligase"/>
    <property type="match status" value="1"/>
</dbReference>
<keyword evidence="7 10" id="KW-0030">Aminoacyl-tRNA synthetase</keyword>
<dbReference type="GO" id="GO:0005829">
    <property type="term" value="C:cytosol"/>
    <property type="evidence" value="ECO:0007669"/>
    <property type="project" value="TreeGrafter"/>
</dbReference>
<dbReference type="Pfam" id="PF00579">
    <property type="entry name" value="tRNA-synt_1b"/>
    <property type="match status" value="1"/>
</dbReference>
<accession>A0A2M7UGZ4</accession>
<evidence type="ECO:0000256" key="2">
    <source>
        <dbReference type="ARBA" id="ARBA00013161"/>
    </source>
</evidence>
<name>A0A2M7UGZ4_9BACT</name>
<dbReference type="CDD" id="cd00806">
    <property type="entry name" value="TrpRS_core"/>
    <property type="match status" value="1"/>
</dbReference>
<keyword evidence="6 10" id="KW-0648">Protein biosynthesis</keyword>
<evidence type="ECO:0000313" key="12">
    <source>
        <dbReference type="Proteomes" id="UP000231071"/>
    </source>
</evidence>
<dbReference type="SUPFAM" id="SSF52374">
    <property type="entry name" value="Nucleotidylyl transferase"/>
    <property type="match status" value="1"/>
</dbReference>
<evidence type="ECO:0000256" key="3">
    <source>
        <dbReference type="ARBA" id="ARBA00022598"/>
    </source>
</evidence>
<organism evidence="11 12">
    <name type="scientific">Candidatus Portnoybacteria bacterium CG_4_10_14_0_2_um_filter_39_11</name>
    <dbReference type="NCBI Taxonomy" id="1974797"/>
    <lineage>
        <taxon>Bacteria</taxon>
        <taxon>Candidatus Portnoyibacteriota</taxon>
    </lineage>
</organism>
<dbReference type="GO" id="GO:0004830">
    <property type="term" value="F:tryptophan-tRNA ligase activity"/>
    <property type="evidence" value="ECO:0007669"/>
    <property type="project" value="UniProtKB-UniRule"/>
</dbReference>
<dbReference type="GO" id="GO:0006436">
    <property type="term" value="P:tryptophanyl-tRNA aminoacylation"/>
    <property type="evidence" value="ECO:0007669"/>
    <property type="project" value="UniProtKB-UniRule"/>
</dbReference>
<proteinExistence type="inferred from homology"/>
<protein>
    <recommendedName>
        <fullName evidence="2 9">Tryptophan--tRNA ligase</fullName>
        <ecNumber evidence="2 9">6.1.1.2</ecNumber>
    </recommendedName>
</protein>
<dbReference type="EMBL" id="PFOI01000049">
    <property type="protein sequence ID" value="PIZ70487.1"/>
    <property type="molecule type" value="Genomic_DNA"/>
</dbReference>
<evidence type="ECO:0000256" key="9">
    <source>
        <dbReference type="NCBIfam" id="TIGR00233"/>
    </source>
</evidence>
<keyword evidence="5 10" id="KW-0067">ATP-binding</keyword>
<dbReference type="AlphaFoldDB" id="A0A2M7UGZ4"/>
<evidence type="ECO:0000256" key="1">
    <source>
        <dbReference type="ARBA" id="ARBA00005594"/>
    </source>
</evidence>
<evidence type="ECO:0000256" key="5">
    <source>
        <dbReference type="ARBA" id="ARBA00022840"/>
    </source>
</evidence>
<dbReference type="PROSITE" id="PS00178">
    <property type="entry name" value="AA_TRNA_LIGASE_I"/>
    <property type="match status" value="1"/>
</dbReference>
<dbReference type="Gene3D" id="3.40.50.620">
    <property type="entry name" value="HUPs"/>
    <property type="match status" value="1"/>
</dbReference>
<comment type="similarity">
    <text evidence="1 10">Belongs to the class-I aminoacyl-tRNA synthetase family.</text>
</comment>
<dbReference type="Gene3D" id="1.10.240.10">
    <property type="entry name" value="Tyrosyl-Transfer RNA Synthetase"/>
    <property type="match status" value="1"/>
</dbReference>
<dbReference type="NCBIfam" id="TIGR00233">
    <property type="entry name" value="trpS"/>
    <property type="match status" value="1"/>
</dbReference>
<evidence type="ECO:0000256" key="10">
    <source>
        <dbReference type="RuleBase" id="RU363036"/>
    </source>
</evidence>